<dbReference type="RefSeq" id="WP_388039907.1">
    <property type="nucleotide sequence ID" value="NZ_JBHUEK010000025.1"/>
</dbReference>
<accession>A0ABW4MRJ3</accession>
<comment type="caution">
    <text evidence="1">The sequence shown here is derived from an EMBL/GenBank/DDBJ whole genome shotgun (WGS) entry which is preliminary data.</text>
</comment>
<evidence type="ECO:0000313" key="2">
    <source>
        <dbReference type="Proteomes" id="UP001597227"/>
    </source>
</evidence>
<dbReference type="EMBL" id="JBHUEK010000025">
    <property type="protein sequence ID" value="MFD1780274.1"/>
    <property type="molecule type" value="Genomic_DNA"/>
</dbReference>
<name>A0ABW4MRJ3_9BACI</name>
<organism evidence="1 2">
    <name type="scientific">Fredinandcohnia salidurans</name>
    <dbReference type="NCBI Taxonomy" id="2595041"/>
    <lineage>
        <taxon>Bacteria</taxon>
        <taxon>Bacillati</taxon>
        <taxon>Bacillota</taxon>
        <taxon>Bacilli</taxon>
        <taxon>Bacillales</taxon>
        <taxon>Bacillaceae</taxon>
        <taxon>Fredinandcohnia</taxon>
    </lineage>
</organism>
<gene>
    <name evidence="1" type="ORF">ACFSFW_16540</name>
</gene>
<sequence>MKRYWKILTLSLVTVIVIGAFYINSSLAAENIVVGIEKVSGNEKEVENIRINGDLGGNNIHHTLLISKDETINLSNQSIIQQLTRTSTVPAYNQLKEKYSHFMRGKKYLTNSLYADGNFVVYVNVEGNGNGNVSKNMYFEIEILDVKTDKTTSMELDVPNKDNYHWVDVMDVQSINNEIKVIARGFRAEGGEDLNVYTIDLDKKAVSDETIYDSPKIENGWSDIRVVDEYYSVEPKKYLLFQVYAHEEPVYEEAVETGEPKIIADEIMVYNIETNELKKLDISPEERGYGIDSYTLYDNTVYIPNPTPNGIEVNQYNIEKDSWGEKQLFKVEHDKGEHEPFIKLQNGKIYIISSADGKYPLVISDLNTGQSLYEGKLLVKNQNDQNNDYKLYIYEINN</sequence>
<dbReference type="Proteomes" id="UP001597227">
    <property type="component" value="Unassembled WGS sequence"/>
</dbReference>
<proteinExistence type="predicted"/>
<protein>
    <submittedName>
        <fullName evidence="1">Uncharacterized protein</fullName>
    </submittedName>
</protein>
<evidence type="ECO:0000313" key="1">
    <source>
        <dbReference type="EMBL" id="MFD1780274.1"/>
    </source>
</evidence>
<dbReference type="SUPFAM" id="SSF82171">
    <property type="entry name" value="DPP6 N-terminal domain-like"/>
    <property type="match status" value="1"/>
</dbReference>
<keyword evidence="2" id="KW-1185">Reference proteome</keyword>
<reference evidence="2" key="1">
    <citation type="journal article" date="2019" name="Int. J. Syst. Evol. Microbiol.">
        <title>The Global Catalogue of Microorganisms (GCM) 10K type strain sequencing project: providing services to taxonomists for standard genome sequencing and annotation.</title>
        <authorList>
            <consortium name="The Broad Institute Genomics Platform"/>
            <consortium name="The Broad Institute Genome Sequencing Center for Infectious Disease"/>
            <person name="Wu L."/>
            <person name="Ma J."/>
        </authorList>
    </citation>
    <scope>NUCLEOTIDE SEQUENCE [LARGE SCALE GENOMIC DNA]</scope>
    <source>
        <strain evidence="2">CCUG 15531</strain>
    </source>
</reference>